<dbReference type="Proteomes" id="UP000053748">
    <property type="component" value="Unassembled WGS sequence"/>
</dbReference>
<organism evidence="1 2">
    <name type="scientific">Vibrio mimicus</name>
    <dbReference type="NCBI Taxonomy" id="674"/>
    <lineage>
        <taxon>Bacteria</taxon>
        <taxon>Pseudomonadati</taxon>
        <taxon>Pseudomonadota</taxon>
        <taxon>Gammaproteobacteria</taxon>
        <taxon>Vibrionales</taxon>
        <taxon>Vibrionaceae</taxon>
        <taxon>Vibrio</taxon>
    </lineage>
</organism>
<comment type="caution">
    <text evidence="1">The sequence shown here is derived from an EMBL/GenBank/DDBJ whole genome shotgun (WGS) entry which is preliminary data.</text>
</comment>
<dbReference type="EMBL" id="LOSJ02000001">
    <property type="protein sequence ID" value="PNM63934.1"/>
    <property type="molecule type" value="Genomic_DNA"/>
</dbReference>
<dbReference type="AlphaFoldDB" id="A0A2J9VJK1"/>
<gene>
    <name evidence="1" type="ORF">AL544_003110</name>
</gene>
<protein>
    <submittedName>
        <fullName evidence="1">Uncharacterized protein</fullName>
    </submittedName>
</protein>
<keyword evidence="2" id="KW-1185">Reference proteome</keyword>
<reference evidence="1" key="1">
    <citation type="submission" date="2017-12" db="EMBL/GenBank/DDBJ databases">
        <title>FDA dAtabase for Regulatory Grade micrObial Sequences (FDA-ARGOS): Supporting development and validation of Infectious Disease Dx tests.</title>
        <authorList>
            <person name="Hoffmann M."/>
            <person name="Allard M."/>
            <person name="Evans P."/>
            <person name="Brown E."/>
            <person name="Tallon L.J."/>
            <person name="Sadzewicz L."/>
            <person name="Sengamalay N."/>
            <person name="Ott S."/>
            <person name="Godinez A."/>
            <person name="Nagaraj S."/>
            <person name="Vavikolanu K."/>
            <person name="Aluvathingal J."/>
            <person name="Nadendla S."/>
            <person name="Hobson J."/>
            <person name="Sichtig H."/>
        </authorList>
    </citation>
    <scope>NUCLEOTIDE SEQUENCE [LARGE SCALE GENOMIC DNA]</scope>
    <source>
        <strain evidence="1">FDAARGOS_113</strain>
    </source>
</reference>
<accession>A0A2J9VJK1</accession>
<sequence>MLIRYYLHELDAKLRYNIESSTNISLSLERHKVGTKFSLYKKGNLIAEIQQNSLCFFEGSIQKIRVDTLVDAWEIGEEKTRITISGGKYYQNEILVGQINHGGSILHSIHSFLTGKGWVKPRIYSEIEFDENVIRPEYALGILVADTVME</sequence>
<evidence type="ECO:0000313" key="2">
    <source>
        <dbReference type="Proteomes" id="UP000053748"/>
    </source>
</evidence>
<name>A0A2J9VJK1_VIBMI</name>
<proteinExistence type="predicted"/>
<evidence type="ECO:0000313" key="1">
    <source>
        <dbReference type="EMBL" id="PNM63934.1"/>
    </source>
</evidence>
<dbReference type="RefSeq" id="WP_000908576.1">
    <property type="nucleotide sequence ID" value="NZ_CAWMSS010000002.1"/>
</dbReference>